<dbReference type="Proteomes" id="UP001281447">
    <property type="component" value="Unassembled WGS sequence"/>
</dbReference>
<organism evidence="2 3">
    <name type="scientific">Tigheibacillus halophilus</name>
    <dbReference type="NCBI Taxonomy" id="361280"/>
    <lineage>
        <taxon>Bacteria</taxon>
        <taxon>Bacillati</taxon>
        <taxon>Bacillota</taxon>
        <taxon>Bacilli</taxon>
        <taxon>Bacillales</taxon>
        <taxon>Bacillaceae</taxon>
        <taxon>Tigheibacillus</taxon>
    </lineage>
</organism>
<dbReference type="Pfam" id="PF00455">
    <property type="entry name" value="DeoRC"/>
    <property type="match status" value="1"/>
</dbReference>
<evidence type="ECO:0000313" key="3">
    <source>
        <dbReference type="Proteomes" id="UP001281447"/>
    </source>
</evidence>
<feature type="domain" description="DeoR-like transcriptional repressor C-terminal sensor" evidence="1">
    <location>
        <begin position="26"/>
        <end position="176"/>
    </location>
</feature>
<dbReference type="PANTHER" id="PTHR30363:SF51">
    <property type="entry name" value="HTH-TYPE TRANSCRIPTIONAL REPRESSOR GLCR"/>
    <property type="match status" value="1"/>
</dbReference>
<evidence type="ECO:0000313" key="2">
    <source>
        <dbReference type="EMBL" id="MDY0396649.1"/>
    </source>
</evidence>
<comment type="caution">
    <text evidence="2">The sequence shown here is derived from an EMBL/GenBank/DDBJ whole genome shotgun (WGS) entry which is preliminary data.</text>
</comment>
<dbReference type="SMART" id="SM01134">
    <property type="entry name" value="DeoRC"/>
    <property type="match status" value="1"/>
</dbReference>
<dbReference type="SUPFAM" id="SSF100950">
    <property type="entry name" value="NagB/RpiA/CoA transferase-like"/>
    <property type="match status" value="1"/>
</dbReference>
<reference evidence="2 3" key="1">
    <citation type="submission" date="2023-10" db="EMBL/GenBank/DDBJ databases">
        <title>Virgibacillus halophilus 5B73C genome.</title>
        <authorList>
            <person name="Miliotis G."/>
            <person name="Sengupta P."/>
            <person name="Hameed A."/>
            <person name="Chuvochina M."/>
            <person name="Mcdonagh F."/>
            <person name="Simpson A.C."/>
            <person name="Singh N.K."/>
            <person name="Rekha P.D."/>
            <person name="Raman K."/>
            <person name="Hugenholtz P."/>
            <person name="Venkateswaran K."/>
        </authorList>
    </citation>
    <scope>NUCLEOTIDE SEQUENCE [LARGE SCALE GENOMIC DNA]</scope>
    <source>
        <strain evidence="2 3">5B73C</strain>
    </source>
</reference>
<evidence type="ECO:0000259" key="1">
    <source>
        <dbReference type="Pfam" id="PF00455"/>
    </source>
</evidence>
<proteinExistence type="predicted"/>
<accession>A0ABU5CBP1</accession>
<gene>
    <name evidence="2" type="ORF">RWE15_23010</name>
</gene>
<dbReference type="GO" id="GO:0003677">
    <property type="term" value="F:DNA binding"/>
    <property type="evidence" value="ECO:0007669"/>
    <property type="project" value="UniProtKB-KW"/>
</dbReference>
<keyword evidence="3" id="KW-1185">Reference proteome</keyword>
<dbReference type="InterPro" id="IPR014036">
    <property type="entry name" value="DeoR-like_C"/>
</dbReference>
<dbReference type="PANTHER" id="PTHR30363">
    <property type="entry name" value="HTH-TYPE TRANSCRIPTIONAL REGULATOR SRLR-RELATED"/>
    <property type="match status" value="1"/>
</dbReference>
<keyword evidence="2" id="KW-0238">DNA-binding</keyword>
<dbReference type="EMBL" id="JAWDIP010000004">
    <property type="protein sequence ID" value="MDY0396649.1"/>
    <property type="molecule type" value="Genomic_DNA"/>
</dbReference>
<name>A0ABU5CBP1_9BACI</name>
<dbReference type="InterPro" id="IPR050313">
    <property type="entry name" value="Carb_Metab_HTH_regulators"/>
</dbReference>
<sequence>MPLQEINTPDQYVSHEEMNGGPDDHAIAKIAARFIKEGQTIFIGGAAKHEAMLSYLPNDIPYTIVTNAVEIACYTMKMNNIETYLMGGKVNKSGSMTDVLAHQFTSLMRYDVCFLFTEALTERGLTTETPEIALFYRHICENATSIVALAGRDKFNEDKFAKICPAEKLDVIITDRHISEEKMDVFKALGIEVIVAVG</sequence>
<dbReference type="InterPro" id="IPR037171">
    <property type="entry name" value="NagB/RpiA_transferase-like"/>
</dbReference>
<protein>
    <submittedName>
        <fullName evidence="2">DeoR/GlpR family DNA-binding transcription regulator</fullName>
    </submittedName>
</protein>